<sequence>MTVTLQTMAGERLAEWLDRSRAHYIESRRAAGETLEQAEANAAKTDGLYFRDGRPVEGQHVYTVHAPDGRDVGELWIGVIDAASRGWWVFDVEIVEAERGHGFGRAAMQLAEAEAARLGAATLGLNVFGFNTVARGLYESLGYETTAVQMRKPVG</sequence>
<dbReference type="Pfam" id="PF00583">
    <property type="entry name" value="Acetyltransf_1"/>
    <property type="match status" value="1"/>
</dbReference>
<accession>A0ABP8E665</accession>
<dbReference type="EMBL" id="BAABAU010000005">
    <property type="protein sequence ID" value="GAA4267624.1"/>
    <property type="molecule type" value="Genomic_DNA"/>
</dbReference>
<protein>
    <recommendedName>
        <fullName evidence="1">N-acetyltransferase domain-containing protein</fullName>
    </recommendedName>
</protein>
<reference evidence="3" key="1">
    <citation type="journal article" date="2019" name="Int. J. Syst. Evol. Microbiol.">
        <title>The Global Catalogue of Microorganisms (GCM) 10K type strain sequencing project: providing services to taxonomists for standard genome sequencing and annotation.</title>
        <authorList>
            <consortium name="The Broad Institute Genomics Platform"/>
            <consortium name="The Broad Institute Genome Sequencing Center for Infectious Disease"/>
            <person name="Wu L."/>
            <person name="Ma J."/>
        </authorList>
    </citation>
    <scope>NUCLEOTIDE SEQUENCE [LARGE SCALE GENOMIC DNA]</scope>
    <source>
        <strain evidence="3">JCM 17442</strain>
    </source>
</reference>
<dbReference type="InterPro" id="IPR000182">
    <property type="entry name" value="GNAT_dom"/>
</dbReference>
<dbReference type="InterPro" id="IPR016181">
    <property type="entry name" value="Acyl_CoA_acyltransferase"/>
</dbReference>
<feature type="domain" description="N-acetyltransferase" evidence="1">
    <location>
        <begin position="3"/>
        <end position="155"/>
    </location>
</feature>
<name>A0ABP8E665_9MICO</name>
<gene>
    <name evidence="2" type="ORF">GCM10022256_32360</name>
</gene>
<keyword evidence="3" id="KW-1185">Reference proteome</keyword>
<comment type="caution">
    <text evidence="2">The sequence shown here is derived from an EMBL/GenBank/DDBJ whole genome shotgun (WGS) entry which is preliminary data.</text>
</comment>
<dbReference type="PROSITE" id="PS51186">
    <property type="entry name" value="GNAT"/>
    <property type="match status" value="1"/>
</dbReference>
<proteinExistence type="predicted"/>
<dbReference type="RefSeq" id="WP_344798100.1">
    <property type="nucleotide sequence ID" value="NZ_BAABAU010000005.1"/>
</dbReference>
<dbReference type="Gene3D" id="3.40.630.30">
    <property type="match status" value="1"/>
</dbReference>
<evidence type="ECO:0000313" key="3">
    <source>
        <dbReference type="Proteomes" id="UP001501594"/>
    </source>
</evidence>
<organism evidence="2 3">
    <name type="scientific">Frondihabitans peucedani</name>
    <dbReference type="NCBI Taxonomy" id="598626"/>
    <lineage>
        <taxon>Bacteria</taxon>
        <taxon>Bacillati</taxon>
        <taxon>Actinomycetota</taxon>
        <taxon>Actinomycetes</taxon>
        <taxon>Micrococcales</taxon>
        <taxon>Microbacteriaceae</taxon>
        <taxon>Frondihabitans</taxon>
    </lineage>
</organism>
<dbReference type="CDD" id="cd04301">
    <property type="entry name" value="NAT_SF"/>
    <property type="match status" value="1"/>
</dbReference>
<evidence type="ECO:0000313" key="2">
    <source>
        <dbReference type="EMBL" id="GAA4267624.1"/>
    </source>
</evidence>
<evidence type="ECO:0000259" key="1">
    <source>
        <dbReference type="PROSITE" id="PS51186"/>
    </source>
</evidence>
<dbReference type="SUPFAM" id="SSF55729">
    <property type="entry name" value="Acyl-CoA N-acyltransferases (Nat)"/>
    <property type="match status" value="1"/>
</dbReference>
<dbReference type="Proteomes" id="UP001501594">
    <property type="component" value="Unassembled WGS sequence"/>
</dbReference>